<sequence>MKKFYYIALKEGRTCEGIVRCDSIDSAREELMREGLREINLAILRSDAVDFLDMTEQTEGSAG</sequence>
<gene>
    <name evidence="1" type="ORF">C4532_01875</name>
</gene>
<protein>
    <submittedName>
        <fullName evidence="1">Uncharacterized protein</fullName>
    </submittedName>
</protein>
<dbReference type="AlphaFoldDB" id="A0A419F829"/>
<name>A0A419F829_9BACT</name>
<reference evidence="1 2" key="1">
    <citation type="journal article" date="2017" name="ISME J.">
        <title>Energy and carbon metabolisms in a deep terrestrial subsurface fluid microbial community.</title>
        <authorList>
            <person name="Momper L."/>
            <person name="Jungbluth S.P."/>
            <person name="Lee M.D."/>
            <person name="Amend J.P."/>
        </authorList>
    </citation>
    <scope>NUCLEOTIDE SEQUENCE [LARGE SCALE GENOMIC DNA]</scope>
    <source>
        <strain evidence="1">SURF_17</strain>
    </source>
</reference>
<organism evidence="1 2">
    <name type="scientific">Candidatus Abyssobacteria bacterium SURF_17</name>
    <dbReference type="NCBI Taxonomy" id="2093361"/>
    <lineage>
        <taxon>Bacteria</taxon>
        <taxon>Pseudomonadati</taxon>
        <taxon>Candidatus Hydrogenedentota</taxon>
        <taxon>Candidatus Abyssobacteria</taxon>
    </lineage>
</organism>
<proteinExistence type="predicted"/>
<evidence type="ECO:0000313" key="2">
    <source>
        <dbReference type="Proteomes" id="UP000285961"/>
    </source>
</evidence>
<accession>A0A419F829</accession>
<dbReference type="EMBL" id="QZKI01000013">
    <property type="protein sequence ID" value="RJP74589.1"/>
    <property type="molecule type" value="Genomic_DNA"/>
</dbReference>
<dbReference type="Proteomes" id="UP000285961">
    <property type="component" value="Unassembled WGS sequence"/>
</dbReference>
<evidence type="ECO:0000313" key="1">
    <source>
        <dbReference type="EMBL" id="RJP74589.1"/>
    </source>
</evidence>
<comment type="caution">
    <text evidence="1">The sequence shown here is derived from an EMBL/GenBank/DDBJ whole genome shotgun (WGS) entry which is preliminary data.</text>
</comment>